<accession>A0A5Q2RML3</accession>
<protein>
    <submittedName>
        <fullName evidence="2">Uncharacterized protein</fullName>
    </submittedName>
</protein>
<reference evidence="2 3" key="1">
    <citation type="submission" date="2019-11" db="EMBL/GenBank/DDBJ databases">
        <authorList>
            <person name="He Y."/>
        </authorList>
    </citation>
    <scope>NUCLEOTIDE SEQUENCE [LARGE SCALE GENOMIC DNA]</scope>
    <source>
        <strain evidence="2 3">SCSIO 58843</strain>
    </source>
</reference>
<evidence type="ECO:0000313" key="2">
    <source>
        <dbReference type="EMBL" id="QGG95656.1"/>
    </source>
</evidence>
<dbReference type="Proteomes" id="UP000334019">
    <property type="component" value="Chromosome"/>
</dbReference>
<keyword evidence="1" id="KW-0472">Membrane</keyword>
<dbReference type="AlphaFoldDB" id="A0A5Q2RML3"/>
<keyword evidence="1" id="KW-0812">Transmembrane</keyword>
<feature type="transmembrane region" description="Helical" evidence="1">
    <location>
        <begin position="12"/>
        <end position="31"/>
    </location>
</feature>
<gene>
    <name evidence="2" type="ORF">GH723_11425</name>
</gene>
<dbReference type="KEGG" id="atq:GH723_11425"/>
<keyword evidence="3" id="KW-1185">Reference proteome</keyword>
<keyword evidence="1" id="KW-1133">Transmembrane helix</keyword>
<name>A0A5Q2RML3_9ACTN</name>
<evidence type="ECO:0000256" key="1">
    <source>
        <dbReference type="SAM" id="Phobius"/>
    </source>
</evidence>
<dbReference type="EMBL" id="CP045851">
    <property type="protein sequence ID" value="QGG95656.1"/>
    <property type="molecule type" value="Genomic_DNA"/>
</dbReference>
<proteinExistence type="predicted"/>
<sequence length="145" mass="15046">MAERAHRDRGSVLLLFPAAFLIVLVLGSIAIDAGVAFMRQRELATAASAAVNDGVALATADALERGDGVRIDHARLEAAVVASLDRRGVLATLTAPPQVRIVDSDLVEVTLVARADYVIAPALPGGRDGIDVRATATARLVVDDG</sequence>
<evidence type="ECO:0000313" key="3">
    <source>
        <dbReference type="Proteomes" id="UP000334019"/>
    </source>
</evidence>
<organism evidence="2 3">
    <name type="scientific">Actinomarinicola tropica</name>
    <dbReference type="NCBI Taxonomy" id="2789776"/>
    <lineage>
        <taxon>Bacteria</taxon>
        <taxon>Bacillati</taxon>
        <taxon>Actinomycetota</taxon>
        <taxon>Acidimicrobiia</taxon>
        <taxon>Acidimicrobiales</taxon>
        <taxon>Iamiaceae</taxon>
        <taxon>Actinomarinicola</taxon>
    </lineage>
</organism>
<dbReference type="RefSeq" id="WP_153759762.1">
    <property type="nucleotide sequence ID" value="NZ_CP045851.1"/>
</dbReference>